<keyword evidence="4 5" id="KW-0326">Glycosidase</keyword>
<evidence type="ECO:0000256" key="5">
    <source>
        <dbReference type="RuleBase" id="RU000489"/>
    </source>
</evidence>
<dbReference type="InterPro" id="IPR045298">
    <property type="entry name" value="Complex1_LYR_LYRM7"/>
</dbReference>
<keyword evidence="7" id="KW-0812">Transmembrane</keyword>
<evidence type="ECO:0000256" key="6">
    <source>
        <dbReference type="RuleBase" id="RU004453"/>
    </source>
</evidence>
<name>A0A8J6LG99_TENMO</name>
<dbReference type="GO" id="GO:0008061">
    <property type="term" value="F:chitin binding"/>
    <property type="evidence" value="ECO:0007669"/>
    <property type="project" value="InterPro"/>
</dbReference>
<dbReference type="CDD" id="cd20267">
    <property type="entry name" value="Complex1_LYR_LYRM7"/>
    <property type="match status" value="1"/>
</dbReference>
<dbReference type="PANTHER" id="PTHR11177">
    <property type="entry name" value="CHITINASE"/>
    <property type="match status" value="1"/>
</dbReference>
<keyword evidence="3" id="KW-0325">Glycoprotein</keyword>
<sequence>MTDVYSGHSQFVLLTDNRRRWFDGRTLFLITVVTVPIVIFCGIYTIILKSNESLLYPKSHLEVPFLWTQRAKTYNSYPKNSKFSHIGPVEDKPARQIDEFKLVCYYNFPSDDFNTLQPKDIDPFLCTHINVAFATVVDNAVNLKDSQLEVLESVVNLKKTNEQLKVLVSVGGAGNASGFDQMVLNHANRKIFIRSVVDLVKSYGVDGVDLDWEFPNQDPVHDKNQKIHFTQLLEELRSAINKQHRHKFILTVAVAAPVFLIDNSYKVPYLNQLIALMWVDFVNVMTYDYHFYTKLTPFTGLNAPLYESYTDKGYFSSLNINYSAHYWLSKGMSREKIVIGLPTYGHTFRLTNPHNKGLYAPARGYGKLGGGGFVDYTQICKFLNLNQITPVFDMDSRSPYAAKSTEWVSFDNEQSLSFKAEYVRDYQFGGVMIYSLNADDHMGVCKIDPNAFKSLHKARRHVFEGDDNALTKARTQINQEYKKCKVVTDPEAIRELVAHSRAVESELISTVIQAKEVQPGKYEVRLRDKIVKLDNVPFKDCAQ</sequence>
<evidence type="ECO:0000256" key="1">
    <source>
        <dbReference type="ARBA" id="ARBA00022729"/>
    </source>
</evidence>
<dbReference type="SMART" id="SM00636">
    <property type="entry name" value="Glyco_18"/>
    <property type="match status" value="1"/>
</dbReference>
<dbReference type="InterPro" id="IPR029070">
    <property type="entry name" value="Chitinase_insertion_sf"/>
</dbReference>
<reference evidence="9" key="2">
    <citation type="submission" date="2021-08" db="EMBL/GenBank/DDBJ databases">
        <authorList>
            <person name="Eriksson T."/>
        </authorList>
    </citation>
    <scope>NUCLEOTIDE SEQUENCE</scope>
    <source>
        <strain evidence="9">Stoneville</strain>
        <tissue evidence="9">Whole head</tissue>
    </source>
</reference>
<keyword evidence="7" id="KW-0472">Membrane</keyword>
<organism evidence="9 10">
    <name type="scientific">Tenebrio molitor</name>
    <name type="common">Yellow mealworm beetle</name>
    <dbReference type="NCBI Taxonomy" id="7067"/>
    <lineage>
        <taxon>Eukaryota</taxon>
        <taxon>Metazoa</taxon>
        <taxon>Ecdysozoa</taxon>
        <taxon>Arthropoda</taxon>
        <taxon>Hexapoda</taxon>
        <taxon>Insecta</taxon>
        <taxon>Pterygota</taxon>
        <taxon>Neoptera</taxon>
        <taxon>Endopterygota</taxon>
        <taxon>Coleoptera</taxon>
        <taxon>Polyphaga</taxon>
        <taxon>Cucujiformia</taxon>
        <taxon>Tenebrionidae</taxon>
        <taxon>Tenebrio</taxon>
    </lineage>
</organism>
<comment type="caution">
    <text evidence="9">The sequence shown here is derived from an EMBL/GenBank/DDBJ whole genome shotgun (WGS) entry which is preliminary data.</text>
</comment>
<keyword evidence="10" id="KW-1185">Reference proteome</keyword>
<evidence type="ECO:0000313" key="9">
    <source>
        <dbReference type="EMBL" id="KAH0811881.1"/>
    </source>
</evidence>
<dbReference type="Gene3D" id="3.10.50.10">
    <property type="match status" value="1"/>
</dbReference>
<dbReference type="PANTHER" id="PTHR11177:SF390">
    <property type="entry name" value="CHITINASE 11"/>
    <property type="match status" value="1"/>
</dbReference>
<dbReference type="GO" id="GO:0005576">
    <property type="term" value="C:extracellular region"/>
    <property type="evidence" value="ECO:0007669"/>
    <property type="project" value="TreeGrafter"/>
</dbReference>
<dbReference type="GO" id="GO:0005975">
    <property type="term" value="P:carbohydrate metabolic process"/>
    <property type="evidence" value="ECO:0007669"/>
    <property type="project" value="InterPro"/>
</dbReference>
<reference evidence="9" key="1">
    <citation type="journal article" date="2020" name="J Insects Food Feed">
        <title>The yellow mealworm (Tenebrio molitor) genome: a resource for the emerging insects as food and feed industry.</title>
        <authorList>
            <person name="Eriksson T."/>
            <person name="Andere A."/>
            <person name="Kelstrup H."/>
            <person name="Emery V."/>
            <person name="Picard C."/>
        </authorList>
    </citation>
    <scope>NUCLEOTIDE SEQUENCE</scope>
    <source>
        <strain evidence="9">Stoneville</strain>
        <tissue evidence="9">Whole head</tissue>
    </source>
</reference>
<comment type="similarity">
    <text evidence="6">Belongs to the glycosyl hydrolase 18 family.</text>
</comment>
<dbReference type="GO" id="GO:0005739">
    <property type="term" value="C:mitochondrion"/>
    <property type="evidence" value="ECO:0007669"/>
    <property type="project" value="GOC"/>
</dbReference>
<evidence type="ECO:0000256" key="4">
    <source>
        <dbReference type="ARBA" id="ARBA00023295"/>
    </source>
</evidence>
<dbReference type="AlphaFoldDB" id="A0A8J6LG99"/>
<keyword evidence="7" id="KW-1133">Transmembrane helix</keyword>
<dbReference type="FunFam" id="3.10.50.10:FF:000003">
    <property type="entry name" value="Class V chitinase CHIT5b"/>
    <property type="match status" value="1"/>
</dbReference>
<dbReference type="SUPFAM" id="SSF54556">
    <property type="entry name" value="Chitinase insertion domain"/>
    <property type="match status" value="1"/>
</dbReference>
<dbReference type="Gene3D" id="3.20.20.80">
    <property type="entry name" value="Glycosidases"/>
    <property type="match status" value="1"/>
</dbReference>
<dbReference type="Pfam" id="PF00704">
    <property type="entry name" value="Glyco_hydro_18"/>
    <property type="match status" value="1"/>
</dbReference>
<dbReference type="InterPro" id="IPR001579">
    <property type="entry name" value="Glyco_hydro_18_chit_AS"/>
</dbReference>
<dbReference type="SUPFAM" id="SSF51445">
    <property type="entry name" value="(Trans)glycosidases"/>
    <property type="match status" value="1"/>
</dbReference>
<evidence type="ECO:0000256" key="3">
    <source>
        <dbReference type="ARBA" id="ARBA00023180"/>
    </source>
</evidence>
<accession>A0A8J6LG99</accession>
<dbReference type="PROSITE" id="PS01095">
    <property type="entry name" value="GH18_1"/>
    <property type="match status" value="1"/>
</dbReference>
<evidence type="ECO:0000256" key="2">
    <source>
        <dbReference type="ARBA" id="ARBA00022801"/>
    </source>
</evidence>
<dbReference type="InterPro" id="IPR011583">
    <property type="entry name" value="Chitinase_II/V-like_cat"/>
</dbReference>
<proteinExistence type="inferred from homology"/>
<feature type="domain" description="GH18" evidence="8">
    <location>
        <begin position="100"/>
        <end position="466"/>
    </location>
</feature>
<evidence type="ECO:0000259" key="8">
    <source>
        <dbReference type="PROSITE" id="PS51910"/>
    </source>
</evidence>
<keyword evidence="1" id="KW-0732">Signal</keyword>
<evidence type="ECO:0000256" key="7">
    <source>
        <dbReference type="SAM" id="Phobius"/>
    </source>
</evidence>
<dbReference type="InterPro" id="IPR017853">
    <property type="entry name" value="GH"/>
</dbReference>
<protein>
    <recommendedName>
        <fullName evidence="8">GH18 domain-containing protein</fullName>
    </recommendedName>
</protein>
<dbReference type="GO" id="GO:0004568">
    <property type="term" value="F:chitinase activity"/>
    <property type="evidence" value="ECO:0007669"/>
    <property type="project" value="TreeGrafter"/>
</dbReference>
<keyword evidence="2 5" id="KW-0378">Hydrolase</keyword>
<evidence type="ECO:0000313" key="10">
    <source>
        <dbReference type="Proteomes" id="UP000719412"/>
    </source>
</evidence>
<dbReference type="InterPro" id="IPR001223">
    <property type="entry name" value="Glyco_hydro18_cat"/>
</dbReference>
<dbReference type="GO" id="GO:0034551">
    <property type="term" value="P:mitochondrial respiratory chain complex III assembly"/>
    <property type="evidence" value="ECO:0007669"/>
    <property type="project" value="InterPro"/>
</dbReference>
<dbReference type="EMBL" id="JABDTM020026484">
    <property type="protein sequence ID" value="KAH0811881.1"/>
    <property type="molecule type" value="Genomic_DNA"/>
</dbReference>
<feature type="transmembrane region" description="Helical" evidence="7">
    <location>
        <begin position="27"/>
        <end position="47"/>
    </location>
</feature>
<dbReference type="GO" id="GO:0006032">
    <property type="term" value="P:chitin catabolic process"/>
    <property type="evidence" value="ECO:0007669"/>
    <property type="project" value="TreeGrafter"/>
</dbReference>
<gene>
    <name evidence="9" type="ORF">GEV33_010913</name>
</gene>
<dbReference type="PROSITE" id="PS51910">
    <property type="entry name" value="GH18_2"/>
    <property type="match status" value="1"/>
</dbReference>
<dbReference type="InterPro" id="IPR050314">
    <property type="entry name" value="Glycosyl_Hydrlase_18"/>
</dbReference>
<dbReference type="Proteomes" id="UP000719412">
    <property type="component" value="Unassembled WGS sequence"/>
</dbReference>